<evidence type="ECO:0000259" key="2">
    <source>
        <dbReference type="Pfam" id="PF13325"/>
    </source>
</evidence>
<dbReference type="Proteomes" id="UP001162972">
    <property type="component" value="Chromosome 5"/>
</dbReference>
<feature type="transmembrane region" description="Helical" evidence="1">
    <location>
        <begin position="191"/>
        <end position="217"/>
    </location>
</feature>
<evidence type="ECO:0000313" key="3">
    <source>
        <dbReference type="EMBL" id="KAJ6413194.1"/>
    </source>
</evidence>
<evidence type="ECO:0000313" key="4">
    <source>
        <dbReference type="Proteomes" id="UP001162972"/>
    </source>
</evidence>
<dbReference type="AlphaFoldDB" id="A0AAD6JZW7"/>
<gene>
    <name evidence="3" type="ORF">OIU84_006070</name>
</gene>
<dbReference type="GO" id="GO:0031011">
    <property type="term" value="C:Ino80 complex"/>
    <property type="evidence" value="ECO:0007669"/>
    <property type="project" value="InterPro"/>
</dbReference>
<dbReference type="PANTHER" id="PTHR13233">
    <property type="entry name" value="MICROSPHERULE PROTEIN 1"/>
    <property type="match status" value="1"/>
</dbReference>
<proteinExistence type="predicted"/>
<reference evidence="3 4" key="1">
    <citation type="journal article" date="2023" name="Int. J. Mol. Sci.">
        <title>De Novo Assembly and Annotation of 11 Diverse Shrub Willow (Salix) Genomes Reveals Novel Gene Organization in Sex-Linked Regions.</title>
        <authorList>
            <person name="Hyden B."/>
            <person name="Feng K."/>
            <person name="Yates T.B."/>
            <person name="Jawdy S."/>
            <person name="Cereghino C."/>
            <person name="Smart L.B."/>
            <person name="Muchero W."/>
        </authorList>
    </citation>
    <scope>NUCLEOTIDE SEQUENCE [LARGE SCALE GENOMIC DNA]</scope>
    <source>
        <tissue evidence="3">Shoot tip</tissue>
    </source>
</reference>
<evidence type="ECO:0000256" key="1">
    <source>
        <dbReference type="SAM" id="Phobius"/>
    </source>
</evidence>
<accession>A0AAD6JZW7</accession>
<comment type="caution">
    <text evidence="3">The sequence shown here is derived from an EMBL/GenBank/DDBJ whole genome shotgun (WGS) entry which is preliminary data.</text>
</comment>
<dbReference type="PANTHER" id="PTHR13233:SF13">
    <property type="entry name" value="FHA DOMAIN-CONTAINING PROTEIN"/>
    <property type="match status" value="1"/>
</dbReference>
<dbReference type="GO" id="GO:0045944">
    <property type="term" value="P:positive regulation of transcription by RNA polymerase II"/>
    <property type="evidence" value="ECO:0007669"/>
    <property type="project" value="TreeGrafter"/>
</dbReference>
<sequence>MDPGRRPLVENAIEAGASLEALAKGAVRFSRKFSVRELSDRWHSLLYDNDVSAEASSRMVELHLSNFSLPKLNTITSSSSSKFGVAVKESDSVKRKFECVRQLYYAMRNKMQKRGGEGCGDFFFLDSLDGGSFEGGVGFGGSGGFGEDDREGNKIREEEDQFSEEKKHMEEKVKVKITAEAENTKEKKSDILIVAVVIISLVIVQILKSLMRVIIIFSL</sequence>
<dbReference type="Pfam" id="PF13325">
    <property type="entry name" value="MCRS_N"/>
    <property type="match status" value="1"/>
</dbReference>
<dbReference type="EMBL" id="JAPFFJ010000013">
    <property type="protein sequence ID" value="KAJ6413194.1"/>
    <property type="molecule type" value="Genomic_DNA"/>
</dbReference>
<dbReference type="InterPro" id="IPR025999">
    <property type="entry name" value="MCRS_N"/>
</dbReference>
<organism evidence="3 4">
    <name type="scientific">Salix udensis</name>
    <dbReference type="NCBI Taxonomy" id="889485"/>
    <lineage>
        <taxon>Eukaryota</taxon>
        <taxon>Viridiplantae</taxon>
        <taxon>Streptophyta</taxon>
        <taxon>Embryophyta</taxon>
        <taxon>Tracheophyta</taxon>
        <taxon>Spermatophyta</taxon>
        <taxon>Magnoliopsida</taxon>
        <taxon>eudicotyledons</taxon>
        <taxon>Gunneridae</taxon>
        <taxon>Pentapetalae</taxon>
        <taxon>rosids</taxon>
        <taxon>fabids</taxon>
        <taxon>Malpighiales</taxon>
        <taxon>Salicaceae</taxon>
        <taxon>Saliceae</taxon>
        <taxon>Salix</taxon>
    </lineage>
</organism>
<keyword evidence="1" id="KW-1133">Transmembrane helix</keyword>
<name>A0AAD6JZW7_9ROSI</name>
<keyword evidence="1" id="KW-0812">Transmembrane</keyword>
<protein>
    <recommendedName>
        <fullName evidence="2">Microspherule protein N-terminal domain-containing protein</fullName>
    </recommendedName>
</protein>
<dbReference type="GO" id="GO:0044545">
    <property type="term" value="C:NSL complex"/>
    <property type="evidence" value="ECO:0007669"/>
    <property type="project" value="TreeGrafter"/>
</dbReference>
<keyword evidence="4" id="KW-1185">Reference proteome</keyword>
<dbReference type="GO" id="GO:0071339">
    <property type="term" value="C:MLL1 complex"/>
    <property type="evidence" value="ECO:0007669"/>
    <property type="project" value="InterPro"/>
</dbReference>
<feature type="domain" description="Microspherule protein N-terminal" evidence="2">
    <location>
        <begin position="12"/>
        <end position="92"/>
    </location>
</feature>
<dbReference type="GO" id="GO:0002151">
    <property type="term" value="F:G-quadruplex RNA binding"/>
    <property type="evidence" value="ECO:0007669"/>
    <property type="project" value="InterPro"/>
</dbReference>
<dbReference type="InterPro" id="IPR037912">
    <property type="entry name" value="MCRS1"/>
</dbReference>
<keyword evidence="1" id="KW-0472">Membrane</keyword>